<protein>
    <submittedName>
        <fullName evidence="2">Mitochondrial distribution and morphology protein 12</fullName>
        <ecNumber evidence="2">2.7.1.150</ecNumber>
    </submittedName>
</protein>
<keyword evidence="3" id="KW-1185">Reference proteome</keyword>
<comment type="caution">
    <text evidence="2">The sequence shown here is derived from an EMBL/GenBank/DDBJ whole genome shotgun (WGS) entry which is preliminary data.</text>
</comment>
<dbReference type="InterPro" id="IPR027409">
    <property type="entry name" value="GroEL-like_apical_dom_sf"/>
</dbReference>
<organism evidence="2 3">
    <name type="scientific">Cryomyces antarcticus</name>
    <dbReference type="NCBI Taxonomy" id="329879"/>
    <lineage>
        <taxon>Eukaryota</taxon>
        <taxon>Fungi</taxon>
        <taxon>Dikarya</taxon>
        <taxon>Ascomycota</taxon>
        <taxon>Pezizomycotina</taxon>
        <taxon>Dothideomycetes</taxon>
        <taxon>Dothideomycetes incertae sedis</taxon>
        <taxon>Cryomyces</taxon>
    </lineage>
</organism>
<dbReference type="GO" id="GO:0000285">
    <property type="term" value="F:1-phosphatidylinositol-3-phosphate 5-kinase activity"/>
    <property type="evidence" value="ECO:0007669"/>
    <property type="project" value="UniProtKB-EC"/>
</dbReference>
<feature type="non-terminal residue" evidence="2">
    <location>
        <position position="289"/>
    </location>
</feature>
<gene>
    <name evidence="2" type="primary">MDM12_7</name>
    <name evidence="2" type="ORF">LTR16_007214</name>
</gene>
<proteinExistence type="predicted"/>
<dbReference type="EC" id="2.7.1.150" evidence="2"/>
<evidence type="ECO:0000256" key="1">
    <source>
        <dbReference type="SAM" id="MobiDB-lite"/>
    </source>
</evidence>
<sequence>MPRSVPQPRIAIVTFALEYSRHGQHFMSLEPVIAQEREYLRNLVNRIAALRPQILLVQRNVSGLALQYLDEANITVAYNIKESVLNAVARCTQTRMISSEQRLPSDPSNLGSCESFDVKTYVHKGRKKTYLYLSGCTKSLGCTIVLRGAEIETLRSVKRITEFMCYVVYNLKLETSLMRDEFVLIPSSIGHGDTSPSNKPAHKAVQETPPKPAPPSDVVAEASSKLKGMVEKVSKDADSVADFSKKDVFANPSLPNEDAINKAKGTESLVADDIQVPDDLPMPTFYGDM</sequence>
<dbReference type="EMBL" id="JAVRRA010026118">
    <property type="protein sequence ID" value="KAK5098668.1"/>
    <property type="molecule type" value="Genomic_DNA"/>
</dbReference>
<dbReference type="Pfam" id="PF00118">
    <property type="entry name" value="Cpn60_TCP1"/>
    <property type="match status" value="1"/>
</dbReference>
<feature type="region of interest" description="Disordered" evidence="1">
    <location>
        <begin position="190"/>
        <end position="217"/>
    </location>
</feature>
<name>A0ABR0KM19_9PEZI</name>
<reference evidence="2 3" key="1">
    <citation type="submission" date="2023-08" db="EMBL/GenBank/DDBJ databases">
        <title>Black Yeasts Isolated from many extreme environments.</title>
        <authorList>
            <person name="Coleine C."/>
            <person name="Stajich J.E."/>
            <person name="Selbmann L."/>
        </authorList>
    </citation>
    <scope>NUCLEOTIDE SEQUENCE [LARGE SCALE GENOMIC DNA]</scope>
    <source>
        <strain evidence="2 3">CCFEE 536</strain>
    </source>
</reference>
<dbReference type="InterPro" id="IPR002423">
    <property type="entry name" value="Cpn60/GroEL/TCP-1"/>
</dbReference>
<evidence type="ECO:0000313" key="3">
    <source>
        <dbReference type="Proteomes" id="UP001357485"/>
    </source>
</evidence>
<dbReference type="Gene3D" id="3.50.7.10">
    <property type="entry name" value="GroEL"/>
    <property type="match status" value="1"/>
</dbReference>
<dbReference type="SUPFAM" id="SSF52029">
    <property type="entry name" value="GroEL apical domain-like"/>
    <property type="match status" value="1"/>
</dbReference>
<dbReference type="PANTHER" id="PTHR45748:SF7">
    <property type="entry name" value="1-PHOSPHATIDYLINOSITOL 3-PHOSPHATE 5-KINASE-RELATED"/>
    <property type="match status" value="1"/>
</dbReference>
<keyword evidence="2" id="KW-0808">Transferase</keyword>
<accession>A0ABR0KM19</accession>
<dbReference type="PANTHER" id="PTHR45748">
    <property type="entry name" value="1-PHOSPHATIDYLINOSITOL 3-PHOSPHATE 5-KINASE-RELATED"/>
    <property type="match status" value="1"/>
</dbReference>
<dbReference type="Proteomes" id="UP001357485">
    <property type="component" value="Unassembled WGS sequence"/>
</dbReference>
<evidence type="ECO:0000313" key="2">
    <source>
        <dbReference type="EMBL" id="KAK5098668.1"/>
    </source>
</evidence>